<accession>A0A8J3UW25</accession>
<evidence type="ECO:0000256" key="4">
    <source>
        <dbReference type="ARBA" id="ARBA00022475"/>
    </source>
</evidence>
<evidence type="ECO:0000256" key="6">
    <source>
        <dbReference type="ARBA" id="ARBA00022989"/>
    </source>
</evidence>
<evidence type="ECO:0000313" key="10">
    <source>
        <dbReference type="Proteomes" id="UP000605992"/>
    </source>
</evidence>
<keyword evidence="3" id="KW-0813">Transport</keyword>
<feature type="transmembrane region" description="Helical" evidence="8">
    <location>
        <begin position="254"/>
        <end position="272"/>
    </location>
</feature>
<feature type="transmembrane region" description="Helical" evidence="8">
    <location>
        <begin position="156"/>
        <end position="175"/>
    </location>
</feature>
<feature type="transmembrane region" description="Helical" evidence="8">
    <location>
        <begin position="96"/>
        <end position="117"/>
    </location>
</feature>
<feature type="transmembrane region" description="Helical" evidence="8">
    <location>
        <begin position="29"/>
        <end position="52"/>
    </location>
</feature>
<keyword evidence="7 8" id="KW-0472">Membrane</keyword>
<keyword evidence="5 8" id="KW-0812">Transmembrane</keyword>
<dbReference type="InterPro" id="IPR052017">
    <property type="entry name" value="TSUP"/>
</dbReference>
<evidence type="ECO:0000256" key="8">
    <source>
        <dbReference type="RuleBase" id="RU363041"/>
    </source>
</evidence>
<name>A0A8J3UW25_9ACTN</name>
<gene>
    <name evidence="9" type="ORF">Pth03_02400</name>
</gene>
<dbReference type="EMBL" id="BOOR01000004">
    <property type="protein sequence ID" value="GII51851.1"/>
    <property type="molecule type" value="Genomic_DNA"/>
</dbReference>
<keyword evidence="10" id="KW-1185">Reference proteome</keyword>
<feature type="transmembrane region" description="Helical" evidence="8">
    <location>
        <begin position="212"/>
        <end position="234"/>
    </location>
</feature>
<dbReference type="Pfam" id="PF01925">
    <property type="entry name" value="TauE"/>
    <property type="match status" value="1"/>
</dbReference>
<protein>
    <recommendedName>
        <fullName evidence="8">Probable membrane transporter protein</fullName>
    </recommendedName>
</protein>
<dbReference type="AlphaFoldDB" id="A0A8J3UW25"/>
<evidence type="ECO:0000256" key="2">
    <source>
        <dbReference type="ARBA" id="ARBA00009142"/>
    </source>
</evidence>
<dbReference type="Proteomes" id="UP000605992">
    <property type="component" value="Unassembled WGS sequence"/>
</dbReference>
<evidence type="ECO:0000313" key="9">
    <source>
        <dbReference type="EMBL" id="GII51851.1"/>
    </source>
</evidence>
<feature type="transmembrane region" description="Helical" evidence="8">
    <location>
        <begin position="123"/>
        <end position="144"/>
    </location>
</feature>
<keyword evidence="4 8" id="KW-1003">Cell membrane</keyword>
<reference evidence="9" key="1">
    <citation type="submission" date="2021-01" db="EMBL/GenBank/DDBJ databases">
        <title>Whole genome shotgun sequence of Planotetraspora thailandica NBRC 104271.</title>
        <authorList>
            <person name="Komaki H."/>
            <person name="Tamura T."/>
        </authorList>
    </citation>
    <scope>NUCLEOTIDE SEQUENCE</scope>
    <source>
        <strain evidence="9">NBRC 104271</strain>
    </source>
</reference>
<proteinExistence type="inferred from homology"/>
<evidence type="ECO:0000256" key="5">
    <source>
        <dbReference type="ARBA" id="ARBA00022692"/>
    </source>
</evidence>
<comment type="caution">
    <text evidence="9">The sequence shown here is derived from an EMBL/GenBank/DDBJ whole genome shotgun (WGS) entry which is preliminary data.</text>
</comment>
<evidence type="ECO:0000256" key="3">
    <source>
        <dbReference type="ARBA" id="ARBA00022448"/>
    </source>
</evidence>
<dbReference type="PANTHER" id="PTHR30269:SF0">
    <property type="entry name" value="MEMBRANE TRANSPORTER PROTEIN YFCA-RELATED"/>
    <property type="match status" value="1"/>
</dbReference>
<evidence type="ECO:0000256" key="7">
    <source>
        <dbReference type="ARBA" id="ARBA00023136"/>
    </source>
</evidence>
<dbReference type="GO" id="GO:0005886">
    <property type="term" value="C:plasma membrane"/>
    <property type="evidence" value="ECO:0007669"/>
    <property type="project" value="UniProtKB-SubCell"/>
</dbReference>
<keyword evidence="6 8" id="KW-1133">Transmembrane helix</keyword>
<organism evidence="9 10">
    <name type="scientific">Planotetraspora thailandica</name>
    <dbReference type="NCBI Taxonomy" id="487172"/>
    <lineage>
        <taxon>Bacteria</taxon>
        <taxon>Bacillati</taxon>
        <taxon>Actinomycetota</taxon>
        <taxon>Actinomycetes</taxon>
        <taxon>Streptosporangiales</taxon>
        <taxon>Streptosporangiaceae</taxon>
        <taxon>Planotetraspora</taxon>
    </lineage>
</organism>
<evidence type="ECO:0000256" key="1">
    <source>
        <dbReference type="ARBA" id="ARBA00004651"/>
    </source>
</evidence>
<dbReference type="PANTHER" id="PTHR30269">
    <property type="entry name" value="TRANSMEMBRANE PROTEIN YFCA"/>
    <property type="match status" value="1"/>
</dbReference>
<comment type="similarity">
    <text evidence="2 8">Belongs to the 4-toluene sulfonate uptake permease (TSUP) (TC 2.A.102) family.</text>
</comment>
<feature type="transmembrane region" description="Helical" evidence="8">
    <location>
        <begin position="72"/>
        <end position="89"/>
    </location>
</feature>
<comment type="subcellular location">
    <subcellularLocation>
        <location evidence="1 8">Cell membrane</location>
        <topology evidence="1 8">Multi-pass membrane protein</topology>
    </subcellularLocation>
</comment>
<sequence>MTFRICRADTLGVANRDFEGTHHMHAGDIVLLLVAALAAGWVDAVVGGGGLLQLPVLILAGLSPVQALATNKSAAIFGTASAAVTYVRGTKLDKGVAVPAGALAVLFAGIGAASAALLDASVLNPLVMVVLLGVAAFVTLRPAFGRTPQPHLRTRGRVVAGVAVAGVGIAFYDGILGPGTGTFLLIAFTSLLGMDFVNASATAKVINTGTNLGALIVFGVQGHVWWALGLSMAVCNIAGAQLGVRMALKRGAGFVRIVLLCVVVALVAKLGYGQFG</sequence>
<dbReference type="InterPro" id="IPR002781">
    <property type="entry name" value="TM_pro_TauE-like"/>
</dbReference>